<reference evidence="1 2" key="1">
    <citation type="submission" date="2014-03" db="EMBL/GenBank/DDBJ databases">
        <title>Genome of Haematobacter massiliensis CCUG 47968.</title>
        <authorList>
            <person name="Wang D."/>
            <person name="Wang G."/>
        </authorList>
    </citation>
    <scope>NUCLEOTIDE SEQUENCE [LARGE SCALE GENOMIC DNA]</scope>
    <source>
        <strain evidence="1 2">CCUG 47968</strain>
    </source>
</reference>
<comment type="caution">
    <text evidence="1">The sequence shown here is derived from an EMBL/GenBank/DDBJ whole genome shotgun (WGS) entry which is preliminary data.</text>
</comment>
<dbReference type="eggNOG" id="COG5468">
    <property type="taxonomic scope" value="Bacteria"/>
</dbReference>
<dbReference type="OrthoDB" id="7629596at2"/>
<evidence type="ECO:0000313" key="2">
    <source>
        <dbReference type="Proteomes" id="UP000028826"/>
    </source>
</evidence>
<dbReference type="RefSeq" id="WP_035712573.1">
    <property type="nucleotide sequence ID" value="NZ_CAMIFG010000004.1"/>
</dbReference>
<dbReference type="AlphaFoldDB" id="A0A086Y112"/>
<evidence type="ECO:0000313" key="1">
    <source>
        <dbReference type="EMBL" id="KFI27962.1"/>
    </source>
</evidence>
<dbReference type="STRING" id="195105.CN97_20190"/>
<dbReference type="Proteomes" id="UP000028826">
    <property type="component" value="Unassembled WGS sequence"/>
</dbReference>
<organism evidence="1 2">
    <name type="scientific">Haematobacter massiliensis</name>
    <dbReference type="NCBI Taxonomy" id="195105"/>
    <lineage>
        <taxon>Bacteria</taxon>
        <taxon>Pseudomonadati</taxon>
        <taxon>Pseudomonadota</taxon>
        <taxon>Alphaproteobacteria</taxon>
        <taxon>Rhodobacterales</taxon>
        <taxon>Paracoccaceae</taxon>
        <taxon>Haematobacter</taxon>
    </lineage>
</organism>
<dbReference type="PROSITE" id="PS51318">
    <property type="entry name" value="TAT"/>
    <property type="match status" value="1"/>
</dbReference>
<keyword evidence="2" id="KW-1185">Reference proteome</keyword>
<protein>
    <submittedName>
        <fullName evidence="1">Uncharacterized protein</fullName>
    </submittedName>
</protein>
<sequence length="163" mass="17780">MWSPDRRSFLLAALIPLAGCGFTPAYGTNGRANALRGAVRVDDPTDPETYAFLARVEEVLGPPDSPRYALSYRIRTKEWGVSISRDNLTSRYQLFGEVAYAVKDLTTGQQVHSGTGSNFVGYSGLGSAVSSRAAKVDGEKRLMRQLADQVTEQLIATYGNWKA</sequence>
<dbReference type="EMBL" id="JGYG01000009">
    <property type="protein sequence ID" value="KFI27962.1"/>
    <property type="molecule type" value="Genomic_DNA"/>
</dbReference>
<gene>
    <name evidence="1" type="ORF">CN97_20190</name>
</gene>
<dbReference type="InterPro" id="IPR006311">
    <property type="entry name" value="TAT_signal"/>
</dbReference>
<proteinExistence type="predicted"/>
<name>A0A086Y112_9RHOB</name>
<accession>A0A086Y112</accession>
<dbReference type="Gene3D" id="3.30.160.150">
    <property type="entry name" value="Lipoprotein like domain"/>
    <property type="match status" value="1"/>
</dbReference>